<keyword evidence="3" id="KW-1185">Reference proteome</keyword>
<dbReference type="PANTHER" id="PTHR43747:SF1">
    <property type="entry name" value="SLR1998 PROTEIN"/>
    <property type="match status" value="1"/>
</dbReference>
<dbReference type="Proteomes" id="UP001236569">
    <property type="component" value="Unassembled WGS sequence"/>
</dbReference>
<organism evidence="2 3">
    <name type="scientific">Flectobacillus longus</name>
    <dbReference type="NCBI Taxonomy" id="2984207"/>
    <lineage>
        <taxon>Bacteria</taxon>
        <taxon>Pseudomonadati</taxon>
        <taxon>Bacteroidota</taxon>
        <taxon>Cytophagia</taxon>
        <taxon>Cytophagales</taxon>
        <taxon>Flectobacillaceae</taxon>
        <taxon>Flectobacillus</taxon>
    </lineage>
</organism>
<reference evidence="2 3" key="1">
    <citation type="submission" date="2023-05" db="EMBL/GenBank/DDBJ databases">
        <title>Novel species of genus Flectobacillus isolated from stream in China.</title>
        <authorList>
            <person name="Lu H."/>
        </authorList>
    </citation>
    <scope>NUCLEOTIDE SEQUENCE [LARGE SCALE GENOMIC DNA]</scope>
    <source>
        <strain evidence="2 3">DC10W</strain>
    </source>
</reference>
<proteinExistence type="predicted"/>
<protein>
    <submittedName>
        <fullName evidence="2">Lysine-epsilon-oxidase maturase LodB</fullName>
    </submittedName>
</protein>
<dbReference type="Gene3D" id="3.30.9.100">
    <property type="match status" value="1"/>
</dbReference>
<feature type="domain" description="FAD-binding" evidence="1">
    <location>
        <begin position="6"/>
        <end position="332"/>
    </location>
</feature>
<dbReference type="Gene3D" id="3.50.50.60">
    <property type="entry name" value="FAD/NAD(P)-binding domain"/>
    <property type="match status" value="1"/>
</dbReference>
<gene>
    <name evidence="2" type="primary">lodB</name>
    <name evidence="2" type="ORF">QM480_00610</name>
</gene>
<dbReference type="InterPro" id="IPR002938">
    <property type="entry name" value="FAD-bd"/>
</dbReference>
<evidence type="ECO:0000313" key="2">
    <source>
        <dbReference type="EMBL" id="MDI9862805.1"/>
    </source>
</evidence>
<comment type="caution">
    <text evidence="2">The sequence shown here is derived from an EMBL/GenBank/DDBJ whole genome shotgun (WGS) entry which is preliminary data.</text>
</comment>
<dbReference type="PRINTS" id="PR00420">
    <property type="entry name" value="RNGMNOXGNASE"/>
</dbReference>
<dbReference type="InterPro" id="IPR036188">
    <property type="entry name" value="FAD/NAD-bd_sf"/>
</dbReference>
<dbReference type="InterPro" id="IPR050816">
    <property type="entry name" value="Flavin-dep_Halogenase_NPB"/>
</dbReference>
<name>A0ABT6YGT3_9BACT</name>
<evidence type="ECO:0000313" key="3">
    <source>
        <dbReference type="Proteomes" id="UP001236569"/>
    </source>
</evidence>
<evidence type="ECO:0000259" key="1">
    <source>
        <dbReference type="Pfam" id="PF01494"/>
    </source>
</evidence>
<dbReference type="SUPFAM" id="SSF51905">
    <property type="entry name" value="FAD/NAD(P)-binding domain"/>
    <property type="match status" value="1"/>
</dbReference>
<dbReference type="Pfam" id="PF01494">
    <property type="entry name" value="FAD_binding_3"/>
    <property type="match status" value="1"/>
</dbReference>
<dbReference type="PANTHER" id="PTHR43747">
    <property type="entry name" value="FAD-BINDING PROTEIN"/>
    <property type="match status" value="1"/>
</dbReference>
<dbReference type="EMBL" id="JASHID010000001">
    <property type="protein sequence ID" value="MDI9862805.1"/>
    <property type="molecule type" value="Genomic_DNA"/>
</dbReference>
<dbReference type="RefSeq" id="WP_283368168.1">
    <property type="nucleotide sequence ID" value="NZ_JASHID010000001.1"/>
</dbReference>
<dbReference type="NCBIfam" id="NF038171">
    <property type="entry name" value="maturase_LodB"/>
    <property type="match status" value="1"/>
</dbReference>
<sequence length="367" mass="41565">MTGTFETDVLIVGGGPAGSSTALSLLRYTNFKVVVLEQSNLNTMRVGEQVNASIFDILEYMGITKNDFDNETFLPAFDSLAAWGNANVSSRHSIFSTQHDSYQLDRENFDLLLLKKVSESGATVLPRTKALEFSFENDFWEVLLEHQIKGSFKIKAKYIVDASGRQSYVARKVGLDFEQHDELVAVGTFLHFDKNITLTQEIFVETVEDGWWYFATLPDNKVVVSLFSDADIVKEKQLHKAEHWVKEILKTKHIQKKLPSSVTIHKIWTRNAFSHFVRMDGQNHFLAVGDAVASFDPISSMGIGFAMSSGSFAAKAIADHSSNPNALKVYEESIQNILSNYNETKGLYYRKEQRWPDSSFWKKRISF</sequence>
<accession>A0ABT6YGT3</accession>